<dbReference type="Gene3D" id="2.60.120.260">
    <property type="entry name" value="Galactose-binding domain-like"/>
    <property type="match status" value="1"/>
</dbReference>
<reference evidence="1" key="1">
    <citation type="submission" date="2020-04" db="EMBL/GenBank/DDBJ databases">
        <authorList>
            <person name="Chiriac C."/>
            <person name="Salcher M."/>
            <person name="Ghai R."/>
            <person name="Kavagutti S V."/>
        </authorList>
    </citation>
    <scope>NUCLEOTIDE SEQUENCE</scope>
</reference>
<evidence type="ECO:0000313" key="1">
    <source>
        <dbReference type="EMBL" id="CAB4125197.1"/>
    </source>
</evidence>
<organism evidence="1">
    <name type="scientific">uncultured Caudovirales phage</name>
    <dbReference type="NCBI Taxonomy" id="2100421"/>
    <lineage>
        <taxon>Viruses</taxon>
        <taxon>Duplodnaviria</taxon>
        <taxon>Heunggongvirae</taxon>
        <taxon>Uroviricota</taxon>
        <taxon>Caudoviricetes</taxon>
        <taxon>Peduoviridae</taxon>
        <taxon>Maltschvirus</taxon>
        <taxon>Maltschvirus maltsch</taxon>
    </lineage>
</organism>
<gene>
    <name evidence="1" type="ORF">UFOVP55_76</name>
</gene>
<sequence length="415" mass="43041">MALDFPASPTTNQTFTSGNQVWVYNGSAWASQYQSSGYVRQSFTASSGQTSFTVTGGYLASLVDVYQNGVKLVNGTDVTVTSGSTVNLAVGATTGDIIEVIGLSSFSLGGIYNQVGNSGPVVMRNRLINGGMAVDQRNAGAAQNITTTNTYCVDRWAVNAAATVTGTLTAQRVAVGSPGSSQYALRLARTTGTYVSALYALQVIETANCYEFAGKTVTVSFKARCGAAYSSTGTPINVYVRTGTAADEGVNGATAGTWTGYAQAGTQSFALTTTLQTFSLSVTLGSTAQEIAVMLGTGLFAGTGAANDYIEFTDVQLELGNYATAFERRINQQELAMCQRYYASGTTPISLNPTGSTANVSVPVTLPVPMRVAPTTYSATGLTIGAVSANCLSFYANTAGSTWTPVSTYIANAEL</sequence>
<accession>A0A6J5KW41</accession>
<proteinExistence type="predicted"/>
<name>A0A6J5KW41_9CAUD</name>
<dbReference type="EMBL" id="LR796185">
    <property type="protein sequence ID" value="CAB4125197.1"/>
    <property type="molecule type" value="Genomic_DNA"/>
</dbReference>
<protein>
    <submittedName>
        <fullName evidence="1">Uncharacterized protein</fullName>
    </submittedName>
</protein>